<dbReference type="Proteomes" id="UP000531251">
    <property type="component" value="Unassembled WGS sequence"/>
</dbReference>
<comment type="caution">
    <text evidence="1">The sequence shown here is derived from an EMBL/GenBank/DDBJ whole genome shotgun (WGS) entry which is preliminary data.</text>
</comment>
<gene>
    <name evidence="1" type="ORF">GGR89_001676</name>
</gene>
<proteinExistence type="predicted"/>
<name>A0A7X5XXV9_9SPHN</name>
<dbReference type="AlphaFoldDB" id="A0A7X5XXV9"/>
<evidence type="ECO:0000313" key="1">
    <source>
        <dbReference type="EMBL" id="NJB97364.1"/>
    </source>
</evidence>
<keyword evidence="2" id="KW-1185">Reference proteome</keyword>
<organism evidence="1 2">
    <name type="scientific">Sphingomonas trueperi</name>
    <dbReference type="NCBI Taxonomy" id="53317"/>
    <lineage>
        <taxon>Bacteria</taxon>
        <taxon>Pseudomonadati</taxon>
        <taxon>Pseudomonadota</taxon>
        <taxon>Alphaproteobacteria</taxon>
        <taxon>Sphingomonadales</taxon>
        <taxon>Sphingomonadaceae</taxon>
        <taxon>Sphingomonas</taxon>
    </lineage>
</organism>
<evidence type="ECO:0008006" key="3">
    <source>
        <dbReference type="Google" id="ProtNLM"/>
    </source>
</evidence>
<dbReference type="EMBL" id="JAATJB010000004">
    <property type="protein sequence ID" value="NJB97364.1"/>
    <property type="molecule type" value="Genomic_DNA"/>
</dbReference>
<evidence type="ECO:0000313" key="2">
    <source>
        <dbReference type="Proteomes" id="UP000531251"/>
    </source>
</evidence>
<dbReference type="RefSeq" id="WP_241218033.1">
    <property type="nucleotide sequence ID" value="NZ_BAAADY010000013.1"/>
</dbReference>
<protein>
    <recommendedName>
        <fullName evidence="3">WYL domain-containing protein</fullName>
    </recommendedName>
</protein>
<reference evidence="1 2" key="1">
    <citation type="submission" date="2020-03" db="EMBL/GenBank/DDBJ databases">
        <title>Genomic Encyclopedia of Type Strains, Phase IV (KMG-IV): sequencing the most valuable type-strain genomes for metagenomic binning, comparative biology and taxonomic classification.</title>
        <authorList>
            <person name="Goeker M."/>
        </authorList>
    </citation>
    <scope>NUCLEOTIDE SEQUENCE [LARGE SCALE GENOMIC DNA]</scope>
    <source>
        <strain evidence="1 2">DSM 7225</strain>
    </source>
</reference>
<accession>A0A7X5XXV9</accession>
<sequence length="107" mass="12257">MTEAPVNNTPFVLEGIVRLRCLQVTYNRTRMIVAPYILYTRNESLYTDAQIVSREGMLPREPKIATFKVDGLKEVSVLDRAFEIGEMFDPELDKYVGNTLMKVEPEA</sequence>